<evidence type="ECO:0000313" key="1">
    <source>
        <dbReference type="EMBL" id="KAG7294872.1"/>
    </source>
</evidence>
<dbReference type="Proteomes" id="UP000823941">
    <property type="component" value="Unassembled WGS sequence"/>
</dbReference>
<dbReference type="EMBL" id="JAHIBW010000105">
    <property type="protein sequence ID" value="KAG7294872.1"/>
    <property type="molecule type" value="Genomic_DNA"/>
</dbReference>
<accession>A0ABQ7PPF6</accession>
<keyword evidence="2" id="KW-1185">Reference proteome</keyword>
<name>A0ABQ7PPF6_PLUXY</name>
<comment type="caution">
    <text evidence="1">The sequence shown here is derived from an EMBL/GenBank/DDBJ whole genome shotgun (WGS) entry which is preliminary data.</text>
</comment>
<sequence length="55" mass="6052">MSIGTLLSLLEEATADLILPGEKFIFIAKKAVFNHPAMTDLEADDTFPLDVMNKD</sequence>
<protein>
    <submittedName>
        <fullName evidence="1">Uncharacterized protein</fullName>
    </submittedName>
</protein>
<proteinExistence type="predicted"/>
<organism evidence="1 2">
    <name type="scientific">Plutella xylostella</name>
    <name type="common">Diamondback moth</name>
    <name type="synonym">Plutella maculipennis</name>
    <dbReference type="NCBI Taxonomy" id="51655"/>
    <lineage>
        <taxon>Eukaryota</taxon>
        <taxon>Metazoa</taxon>
        <taxon>Ecdysozoa</taxon>
        <taxon>Arthropoda</taxon>
        <taxon>Hexapoda</taxon>
        <taxon>Insecta</taxon>
        <taxon>Pterygota</taxon>
        <taxon>Neoptera</taxon>
        <taxon>Endopterygota</taxon>
        <taxon>Lepidoptera</taxon>
        <taxon>Glossata</taxon>
        <taxon>Ditrysia</taxon>
        <taxon>Yponomeutoidea</taxon>
        <taxon>Plutellidae</taxon>
        <taxon>Plutella</taxon>
    </lineage>
</organism>
<reference evidence="1 2" key="1">
    <citation type="submission" date="2021-06" db="EMBL/GenBank/DDBJ databases">
        <title>A haploid diamondback moth (Plutella xylostella L.) genome assembly resolves 31 chromosomes and identifies a diamide resistance mutation.</title>
        <authorList>
            <person name="Ward C.M."/>
            <person name="Perry K.D."/>
            <person name="Baker G."/>
            <person name="Powis K."/>
            <person name="Heckel D.G."/>
            <person name="Baxter S.W."/>
        </authorList>
    </citation>
    <scope>NUCLEOTIDE SEQUENCE [LARGE SCALE GENOMIC DNA]</scope>
    <source>
        <strain evidence="1 2">LV</strain>
        <tissue evidence="1">Single pupa</tissue>
    </source>
</reference>
<evidence type="ECO:0000313" key="2">
    <source>
        <dbReference type="Proteomes" id="UP000823941"/>
    </source>
</evidence>
<gene>
    <name evidence="1" type="ORF">JYU34_022749</name>
</gene>